<name>A0A382AQY2_9ZZZZ</name>
<gene>
    <name evidence="1" type="ORF">METZ01_LOCUS156356</name>
</gene>
<proteinExistence type="predicted"/>
<protein>
    <submittedName>
        <fullName evidence="1">Uncharacterized protein</fullName>
    </submittedName>
</protein>
<dbReference type="AlphaFoldDB" id="A0A382AQY2"/>
<accession>A0A382AQY2</accession>
<evidence type="ECO:0000313" key="1">
    <source>
        <dbReference type="EMBL" id="SVB03502.1"/>
    </source>
</evidence>
<dbReference type="EMBL" id="UINC01026299">
    <property type="protein sequence ID" value="SVB03502.1"/>
    <property type="molecule type" value="Genomic_DNA"/>
</dbReference>
<sequence length="104" mass="11298">MVLSFHFFDICRWLYSLHAQSCFEECSGLVCASSLVVSDLLLAKARGIGLNLRQILLVLGLDPRLRLFVDLLCSSPASRFSAPVHQVPVSGNPAYPAPVLLGSL</sequence>
<organism evidence="1">
    <name type="scientific">marine metagenome</name>
    <dbReference type="NCBI Taxonomy" id="408172"/>
    <lineage>
        <taxon>unclassified sequences</taxon>
        <taxon>metagenomes</taxon>
        <taxon>ecological metagenomes</taxon>
    </lineage>
</organism>
<reference evidence="1" key="1">
    <citation type="submission" date="2018-05" db="EMBL/GenBank/DDBJ databases">
        <authorList>
            <person name="Lanie J.A."/>
            <person name="Ng W.-L."/>
            <person name="Kazmierczak K.M."/>
            <person name="Andrzejewski T.M."/>
            <person name="Davidsen T.M."/>
            <person name="Wayne K.J."/>
            <person name="Tettelin H."/>
            <person name="Glass J.I."/>
            <person name="Rusch D."/>
            <person name="Podicherti R."/>
            <person name="Tsui H.-C.T."/>
            <person name="Winkler M.E."/>
        </authorList>
    </citation>
    <scope>NUCLEOTIDE SEQUENCE</scope>
</reference>